<organism evidence="1">
    <name type="scientific">Vitrella brassicaformis</name>
    <dbReference type="NCBI Taxonomy" id="1169539"/>
    <lineage>
        <taxon>Eukaryota</taxon>
        <taxon>Sar</taxon>
        <taxon>Alveolata</taxon>
        <taxon>Colpodellida</taxon>
        <taxon>Vitrellaceae</taxon>
        <taxon>Vitrella</taxon>
    </lineage>
</organism>
<evidence type="ECO:0000313" key="1">
    <source>
        <dbReference type="EMBL" id="CAD9049615.1"/>
    </source>
</evidence>
<sequence length="465" mass="51563">MLSEVSKAFQLARWLVRVPDDRLPFLITRISQLQHQLDTEALKIWNGELSKVLLSTLHRRLPCMHPSDVSVSLNSVVKGRHPRGALATFLSQLASGILPIKVSQCARLKDLSLILHACAVAGKDDHTYTHNTPSCLLTTSLRHAVRHSVHRIVHAALAESDHMAITQQQRRRRYSVRDVSLLFHGIGELRWGYDVQLFDLLSWAFLDAAGLDTGCGRQDIPWSILYCRLPPTVDVKDALQVLCAWRKMKGYCHHALVGCLINWSPHFGSAKVAHKLLCLIECSTAIMASGEAANRYHLHQLVTNTVSVLQGCSSQESGLTIKERLRAGLYMLTMVGRLDARLCSSLVVNLLESTSVYSKPSCMPLEYMFSAVFSLCGVAPHLIVGTVDSHKSPDKETEGRLPIGFLLLCWGVSVVSRRQGCLSIHGRRQMLQALIFSKLCRPSGDHSIYSLLSLRGVGWLVGCLG</sequence>
<protein>
    <submittedName>
        <fullName evidence="1">Uncharacterized protein</fullName>
    </submittedName>
</protein>
<proteinExistence type="predicted"/>
<gene>
    <name evidence="1" type="ORF">VBRA1451_LOCUS4676</name>
</gene>
<dbReference type="AlphaFoldDB" id="A0A7S1JNJ1"/>
<dbReference type="EMBL" id="HBGB01008287">
    <property type="protein sequence ID" value="CAD9049615.1"/>
    <property type="molecule type" value="Transcribed_RNA"/>
</dbReference>
<reference evidence="1" key="1">
    <citation type="submission" date="2021-01" db="EMBL/GenBank/DDBJ databases">
        <authorList>
            <person name="Corre E."/>
            <person name="Pelletier E."/>
            <person name="Niang G."/>
            <person name="Scheremetjew M."/>
            <person name="Finn R."/>
            <person name="Kale V."/>
            <person name="Holt S."/>
            <person name="Cochrane G."/>
            <person name="Meng A."/>
            <person name="Brown T."/>
            <person name="Cohen L."/>
        </authorList>
    </citation>
    <scope>NUCLEOTIDE SEQUENCE</scope>
    <source>
        <strain evidence="1">CCMP3346</strain>
    </source>
</reference>
<name>A0A7S1JNJ1_9ALVE</name>
<accession>A0A7S1JNJ1</accession>